<proteinExistence type="inferred from homology"/>
<feature type="compositionally biased region" description="Low complexity" evidence="4">
    <location>
        <begin position="774"/>
        <end position="785"/>
    </location>
</feature>
<gene>
    <name evidence="6" type="ORF">ACJRO7_015553</name>
</gene>
<feature type="compositionally biased region" description="Polar residues" evidence="4">
    <location>
        <begin position="141"/>
        <end position="153"/>
    </location>
</feature>
<feature type="compositionally biased region" description="Polar residues" evidence="4">
    <location>
        <begin position="801"/>
        <end position="810"/>
    </location>
</feature>
<feature type="region of interest" description="Disordered" evidence="4">
    <location>
        <begin position="974"/>
        <end position="1002"/>
    </location>
</feature>
<accession>A0ABD3L509</accession>
<dbReference type="EMBL" id="JBJKBG010000003">
    <property type="protein sequence ID" value="KAL3746607.1"/>
    <property type="molecule type" value="Genomic_DNA"/>
</dbReference>
<comment type="caution">
    <text evidence="6">The sequence shown here is derived from an EMBL/GenBank/DDBJ whole genome shotgun (WGS) entry which is preliminary data.</text>
</comment>
<sequence length="1002" mass="108707">MESPDVAAKTKNDGASAAAAAAAEGAAVVDCARASSGSPPVQESPFSNFVKNLSPINPVKAAHVPQVFPALNSSPLVFTSPHVNLQRGANFLNRIQPVQPSIEELSRHKIQCKDKIEEASESPNEHVAQARDEAVTHDKGNFSSRDSSQAQPCSSSGCIDEFLADPIEIDCANSAHLVGHSRKEMENCSLSNVTYSVDDLSKFGQETNVDNEYGLGNLPQGFYDERQEELQERLTCNQQPTEAEDECNAGDISTIECIKTVLDLSVENISKKQQSVDSVAQLAGCSHHCGSHDLQSLLDSCPMVDSCKDGVDSQATLSEHADLHHPENIQHQRGLLRRCLQFDDAHPNSFSRSLSLPARNLDTSRSLATASEMEDLDLSGPNSNIISSKRPVREPYKPVTSILANRQCGSSPIIASKPSGIGLHLNSIVGTRTVSCRAAKNIKPEEGHQDVEEIKLASTETCHMLGKSSQSAISSDTLETIPSGALDERNEKKVSETATSAVSDSLPEIEGQNLLKPHEHYDTPREKRKLDLAVVDGSEEFIQLSPKKKRNKTMATFSGDGCKRCNCKKSKCLKLYCDCFAAGMYCVEPCSCHGCLNRPQYEQTVLETRQQIESRNPLAFAPKIIESSGEFSANNREDGVSSTPASARHKRGCNCKKSMCLKKYCECYQANVGCSDNCRCEGCKNVYGTKEDYCVTREVTGSRVSERRLEGINDEKLQRVASEKDHLRTHTYEPVQLIPQTPSLQFSDHGKGPLRSQLSTRNILSPNSDQKILSSSAKSGRPSGSVDNGDILQEGQKDTLESGSFNQVADNNDAENETVDEFSPRRDSLLNLCRLTPISSSRMKAGSSSESSKAMDDICTSIIPAFPVSNHLAGNSRRWHCSPVTPATQLVGAKSCEDPMSDVGLSAILGDDTPEVLKDNPIAAKSVKVSSPSRKRVSPPHNHLHGLNTSSSVALKSGRKFILKAVPAFPPLTPCIGSKGSSGENSCDYQDDSAPSDKTDWR</sequence>
<feature type="domain" description="CRC" evidence="5">
    <location>
        <begin position="561"/>
        <end position="688"/>
    </location>
</feature>
<organism evidence="6 7">
    <name type="scientific">Eucalyptus globulus</name>
    <name type="common">Tasmanian blue gum</name>
    <dbReference type="NCBI Taxonomy" id="34317"/>
    <lineage>
        <taxon>Eukaryota</taxon>
        <taxon>Viridiplantae</taxon>
        <taxon>Streptophyta</taxon>
        <taxon>Embryophyta</taxon>
        <taxon>Tracheophyta</taxon>
        <taxon>Spermatophyta</taxon>
        <taxon>Magnoliopsida</taxon>
        <taxon>eudicotyledons</taxon>
        <taxon>Gunneridae</taxon>
        <taxon>Pentapetalae</taxon>
        <taxon>rosids</taxon>
        <taxon>malvids</taxon>
        <taxon>Myrtales</taxon>
        <taxon>Myrtaceae</taxon>
        <taxon>Myrtoideae</taxon>
        <taxon>Eucalypteae</taxon>
        <taxon>Eucalyptus</taxon>
    </lineage>
</organism>
<dbReference type="GO" id="GO:0005634">
    <property type="term" value="C:nucleus"/>
    <property type="evidence" value="ECO:0007669"/>
    <property type="project" value="UniProtKB-SubCell"/>
</dbReference>
<dbReference type="Pfam" id="PF03638">
    <property type="entry name" value="TCR"/>
    <property type="match status" value="2"/>
</dbReference>
<comment type="similarity">
    <text evidence="2">Belongs to the lin-54 family.</text>
</comment>
<evidence type="ECO:0000256" key="4">
    <source>
        <dbReference type="SAM" id="MobiDB-lite"/>
    </source>
</evidence>
<dbReference type="Proteomes" id="UP001634007">
    <property type="component" value="Unassembled WGS sequence"/>
</dbReference>
<dbReference type="SMART" id="SM01114">
    <property type="entry name" value="CXC"/>
    <property type="match status" value="2"/>
</dbReference>
<feature type="region of interest" description="Disordered" evidence="4">
    <location>
        <begin position="740"/>
        <end position="759"/>
    </location>
</feature>
<dbReference type="PROSITE" id="PS51634">
    <property type="entry name" value="CRC"/>
    <property type="match status" value="1"/>
</dbReference>
<feature type="region of interest" description="Disordered" evidence="4">
    <location>
        <begin position="116"/>
        <end position="153"/>
    </location>
</feature>
<feature type="compositionally biased region" description="Polar residues" evidence="4">
    <location>
        <begin position="979"/>
        <end position="988"/>
    </location>
</feature>
<dbReference type="InterPro" id="IPR033467">
    <property type="entry name" value="Tesmin/TSO1-like_CXC"/>
</dbReference>
<evidence type="ECO:0000256" key="1">
    <source>
        <dbReference type="ARBA" id="ARBA00004123"/>
    </source>
</evidence>
<comment type="subcellular location">
    <subcellularLocation>
        <location evidence="1">Nucleus</location>
    </subcellularLocation>
</comment>
<dbReference type="AlphaFoldDB" id="A0ABD3L509"/>
<name>A0ABD3L509_EUCGL</name>
<feature type="region of interest" description="Disordered" evidence="4">
    <location>
        <begin position="764"/>
        <end position="823"/>
    </location>
</feature>
<protein>
    <recommendedName>
        <fullName evidence="5">CRC domain-containing protein</fullName>
    </recommendedName>
</protein>
<dbReference type="PANTHER" id="PTHR46159:SF6">
    <property type="entry name" value="OS12G0605300 PROTEIN"/>
    <property type="match status" value="1"/>
</dbReference>
<feature type="compositionally biased region" description="Basic residues" evidence="4">
    <location>
        <begin position="933"/>
        <end position="944"/>
    </location>
</feature>
<evidence type="ECO:0000259" key="5">
    <source>
        <dbReference type="PROSITE" id="PS51634"/>
    </source>
</evidence>
<keyword evidence="3" id="KW-0539">Nucleus</keyword>
<evidence type="ECO:0000256" key="2">
    <source>
        <dbReference type="ARBA" id="ARBA00007267"/>
    </source>
</evidence>
<evidence type="ECO:0000313" key="7">
    <source>
        <dbReference type="Proteomes" id="UP001634007"/>
    </source>
</evidence>
<feature type="compositionally biased region" description="Basic and acidic residues" evidence="4">
    <location>
        <begin position="128"/>
        <end position="140"/>
    </location>
</feature>
<evidence type="ECO:0000256" key="3">
    <source>
        <dbReference type="ARBA" id="ARBA00023242"/>
    </source>
</evidence>
<feature type="region of interest" description="Disordered" evidence="4">
    <location>
        <begin position="927"/>
        <end position="949"/>
    </location>
</feature>
<dbReference type="PANTHER" id="PTHR46159">
    <property type="entry name" value="PROTEIN TESMIN/TSO1-LIKE CXC 2"/>
    <property type="match status" value="1"/>
</dbReference>
<feature type="compositionally biased region" description="Polar residues" evidence="4">
    <location>
        <begin position="764"/>
        <end position="773"/>
    </location>
</feature>
<dbReference type="InterPro" id="IPR005172">
    <property type="entry name" value="CRC"/>
</dbReference>
<keyword evidence="7" id="KW-1185">Reference proteome</keyword>
<evidence type="ECO:0000313" key="6">
    <source>
        <dbReference type="EMBL" id="KAL3746607.1"/>
    </source>
</evidence>
<dbReference type="InterPro" id="IPR044522">
    <property type="entry name" value="TSO1-like"/>
</dbReference>
<reference evidence="6 7" key="1">
    <citation type="submission" date="2024-11" db="EMBL/GenBank/DDBJ databases">
        <title>Chromosome-level genome assembly of Eucalyptus globulus Labill. provides insights into its genome evolution.</title>
        <authorList>
            <person name="Li X."/>
        </authorList>
    </citation>
    <scope>NUCLEOTIDE SEQUENCE [LARGE SCALE GENOMIC DNA]</scope>
    <source>
        <strain evidence="6">CL2024</strain>
        <tissue evidence="6">Fresh tender leaves</tissue>
    </source>
</reference>